<comment type="similarity">
    <text evidence="4 19">Belongs to the mitochondrial pyruvate carrier (MPC) (TC 2.A.105) family.</text>
</comment>
<keyword evidence="21" id="KW-1185">Reference proteome</keyword>
<dbReference type="Proteomes" id="UP000035681">
    <property type="component" value="Unplaced"/>
</dbReference>
<feature type="compositionally biased region" description="Low complexity" evidence="20">
    <location>
        <begin position="176"/>
        <end position="185"/>
    </location>
</feature>
<evidence type="ECO:0000256" key="8">
    <source>
        <dbReference type="ARBA" id="ARBA00022792"/>
    </source>
</evidence>
<dbReference type="GO" id="GO:0003924">
    <property type="term" value="F:GTPase activity"/>
    <property type="evidence" value="ECO:0007669"/>
    <property type="project" value="InterPro"/>
</dbReference>
<dbReference type="InterPro" id="IPR005336">
    <property type="entry name" value="MPC"/>
</dbReference>
<evidence type="ECO:0000256" key="14">
    <source>
        <dbReference type="ARBA" id="ARBA00023134"/>
    </source>
</evidence>
<evidence type="ECO:0000256" key="9">
    <source>
        <dbReference type="ARBA" id="ARBA00022892"/>
    </source>
</evidence>
<evidence type="ECO:0000256" key="13">
    <source>
        <dbReference type="ARBA" id="ARBA00023128"/>
    </source>
</evidence>
<dbReference type="Pfam" id="PF03650">
    <property type="entry name" value="MPC"/>
    <property type="match status" value="1"/>
</dbReference>
<proteinExistence type="inferred from homology"/>
<reference evidence="22" key="1">
    <citation type="submission" date="2024-02" db="UniProtKB">
        <authorList>
            <consortium name="WormBaseParasite"/>
        </authorList>
    </citation>
    <scope>IDENTIFICATION</scope>
</reference>
<dbReference type="InterPro" id="IPR027417">
    <property type="entry name" value="P-loop_NTPase"/>
</dbReference>
<evidence type="ECO:0000256" key="12">
    <source>
        <dbReference type="ARBA" id="ARBA00023034"/>
    </source>
</evidence>
<dbReference type="PROSITE" id="PS51420">
    <property type="entry name" value="RHO"/>
    <property type="match status" value="1"/>
</dbReference>
<evidence type="ECO:0000256" key="18">
    <source>
        <dbReference type="ARBA" id="ARBA00037868"/>
    </source>
</evidence>
<dbReference type="Pfam" id="PF00071">
    <property type="entry name" value="Ras"/>
    <property type="match status" value="1"/>
</dbReference>
<comment type="similarity">
    <text evidence="3">Belongs to the small GTPase superfamily. Rab family.</text>
</comment>
<comment type="subcellular location">
    <subcellularLocation>
        <location evidence="18">Endomembrane system</location>
        <topology evidence="18">Lipid-anchor</topology>
    </subcellularLocation>
    <subcellularLocation>
        <location evidence="2">Golgi apparatus</location>
    </subcellularLocation>
    <subcellularLocation>
        <location evidence="1 19">Mitochondrion inner membrane</location>
        <topology evidence="1 19">Multi-pass membrane protein</topology>
    </subcellularLocation>
</comment>
<evidence type="ECO:0000256" key="2">
    <source>
        <dbReference type="ARBA" id="ARBA00004555"/>
    </source>
</evidence>
<keyword evidence="15 19" id="KW-0472">Membrane</keyword>
<dbReference type="NCBIfam" id="TIGR00231">
    <property type="entry name" value="small_GTP"/>
    <property type="match status" value="1"/>
</dbReference>
<dbReference type="SUPFAM" id="SSF52540">
    <property type="entry name" value="P-loop containing nucleoside triphosphate hydrolases"/>
    <property type="match status" value="1"/>
</dbReference>
<dbReference type="WBParaSite" id="TCONS_00012135.p1">
    <property type="protein sequence ID" value="TCONS_00012135.p1"/>
    <property type="gene ID" value="XLOC_007522"/>
</dbReference>
<dbReference type="GO" id="GO:0005743">
    <property type="term" value="C:mitochondrial inner membrane"/>
    <property type="evidence" value="ECO:0007669"/>
    <property type="project" value="UniProtKB-SubCell"/>
</dbReference>
<dbReference type="FunFam" id="3.40.50.300:FF:000275">
    <property type="entry name" value="Putative ras-related protein Rab-2A"/>
    <property type="match status" value="1"/>
</dbReference>
<dbReference type="SMART" id="SM00173">
    <property type="entry name" value="RAS"/>
    <property type="match status" value="1"/>
</dbReference>
<evidence type="ECO:0000313" key="21">
    <source>
        <dbReference type="Proteomes" id="UP000035681"/>
    </source>
</evidence>
<evidence type="ECO:0000256" key="16">
    <source>
        <dbReference type="ARBA" id="ARBA00023288"/>
    </source>
</evidence>
<keyword evidence="11 19" id="KW-1133">Transmembrane helix</keyword>
<keyword evidence="9" id="KW-0931">ER-Golgi transport</keyword>
<dbReference type="GO" id="GO:0005525">
    <property type="term" value="F:GTP binding"/>
    <property type="evidence" value="ECO:0007669"/>
    <property type="project" value="UniProtKB-KW"/>
</dbReference>
<accession>A0AAF5DID8</accession>
<evidence type="ECO:0000256" key="3">
    <source>
        <dbReference type="ARBA" id="ARBA00006270"/>
    </source>
</evidence>
<keyword evidence="13 19" id="KW-0496">Mitochondrion</keyword>
<evidence type="ECO:0000256" key="10">
    <source>
        <dbReference type="ARBA" id="ARBA00022927"/>
    </source>
</evidence>
<dbReference type="InterPro" id="IPR001806">
    <property type="entry name" value="Small_GTPase"/>
</dbReference>
<feature type="region of interest" description="Disordered" evidence="20">
    <location>
        <begin position="170"/>
        <end position="189"/>
    </location>
</feature>
<evidence type="ECO:0000256" key="15">
    <source>
        <dbReference type="ARBA" id="ARBA00023136"/>
    </source>
</evidence>
<dbReference type="GO" id="GO:0006850">
    <property type="term" value="P:pyruvate import into mitochondria"/>
    <property type="evidence" value="ECO:0007669"/>
    <property type="project" value="InterPro"/>
</dbReference>
<keyword evidence="6 19" id="KW-0812">Transmembrane</keyword>
<dbReference type="PROSITE" id="PS51419">
    <property type="entry name" value="RAB"/>
    <property type="match status" value="1"/>
</dbReference>
<dbReference type="AlphaFoldDB" id="A0AAF5DID8"/>
<dbReference type="SMART" id="SM00176">
    <property type="entry name" value="RAN"/>
    <property type="match status" value="1"/>
</dbReference>
<dbReference type="GO" id="GO:0015031">
    <property type="term" value="P:protein transport"/>
    <property type="evidence" value="ECO:0007669"/>
    <property type="project" value="UniProtKB-KW"/>
</dbReference>
<dbReference type="PROSITE" id="PS51421">
    <property type="entry name" value="RAS"/>
    <property type="match status" value="1"/>
</dbReference>
<keyword evidence="10" id="KW-0653">Protein transport</keyword>
<keyword evidence="5 19" id="KW-0813">Transport</keyword>
<keyword evidence="7" id="KW-0547">Nucleotide-binding</keyword>
<dbReference type="InterPro" id="IPR050209">
    <property type="entry name" value="Rab_GTPases_membrane_traffic"/>
</dbReference>
<evidence type="ECO:0000256" key="7">
    <source>
        <dbReference type="ARBA" id="ARBA00022741"/>
    </source>
</evidence>
<keyword evidence="8 19" id="KW-0999">Mitochondrion inner membrane</keyword>
<dbReference type="GO" id="GO:0016192">
    <property type="term" value="P:vesicle-mediated transport"/>
    <property type="evidence" value="ECO:0007669"/>
    <property type="project" value="UniProtKB-KW"/>
</dbReference>
<dbReference type="PRINTS" id="PR00449">
    <property type="entry name" value="RASTRNSFRMNG"/>
</dbReference>
<protein>
    <recommendedName>
        <fullName evidence="19">Mitochondrial pyruvate carrier</fullName>
    </recommendedName>
</protein>
<evidence type="ECO:0000256" key="1">
    <source>
        <dbReference type="ARBA" id="ARBA00004448"/>
    </source>
</evidence>
<evidence type="ECO:0000256" key="11">
    <source>
        <dbReference type="ARBA" id="ARBA00022989"/>
    </source>
</evidence>
<feature type="transmembrane region" description="Helical" evidence="19">
    <location>
        <begin position="201"/>
        <end position="222"/>
    </location>
</feature>
<evidence type="ECO:0000256" key="4">
    <source>
        <dbReference type="ARBA" id="ARBA00006416"/>
    </source>
</evidence>
<dbReference type="SMART" id="SM00174">
    <property type="entry name" value="RHO"/>
    <property type="match status" value="1"/>
</dbReference>
<keyword evidence="17" id="KW-0636">Prenylation</keyword>
<dbReference type="GO" id="GO:0005794">
    <property type="term" value="C:Golgi apparatus"/>
    <property type="evidence" value="ECO:0007669"/>
    <property type="project" value="UniProtKB-SubCell"/>
</dbReference>
<keyword evidence="16" id="KW-0449">Lipoprotein</keyword>
<feature type="transmembrane region" description="Helical" evidence="19">
    <location>
        <begin position="287"/>
        <end position="306"/>
    </location>
</feature>
<name>A0AAF5DID8_STRER</name>
<dbReference type="SMART" id="SM00175">
    <property type="entry name" value="RAB"/>
    <property type="match status" value="1"/>
</dbReference>
<keyword evidence="14" id="KW-0342">GTP-binding</keyword>
<comment type="function">
    <text evidence="19">Mediates the uptake of pyruvate into mitochondria.</text>
</comment>
<dbReference type="InterPro" id="IPR005225">
    <property type="entry name" value="Small_GTP-bd"/>
</dbReference>
<evidence type="ECO:0000256" key="5">
    <source>
        <dbReference type="ARBA" id="ARBA00022448"/>
    </source>
</evidence>
<evidence type="ECO:0000256" key="20">
    <source>
        <dbReference type="SAM" id="MobiDB-lite"/>
    </source>
</evidence>
<feature type="transmembrane region" description="Helical" evidence="19">
    <location>
        <begin position="234"/>
        <end position="251"/>
    </location>
</feature>
<dbReference type="PANTHER" id="PTHR47979">
    <property type="entry name" value="DRAB11-RELATED"/>
    <property type="match status" value="1"/>
</dbReference>
<sequence length="312" mass="34969">VGKSCLLLQFTDKRFQPVHDLTIGVEFGARMITIDGKQIKLQIWDTAGQESFRSITRSYYRGAAGALLVYDITRRDTFNHLTSWLEDARQHSNSNMVIMLIGNKSDLEARREVKKEEGEAFAREHGLIFMETSAKTAVSVEDSFIDTAKEIYRKIQEGIFDINNEANGIKLGPQHSPSSPNAPNSGGSGSSGPNFKIINSLLFYVIWCVIYPLLPAFAKPIWNNKELGPKSVFFWAPTIKWCLVIASLGDLRRPADKLSLSQNSALFATGGIWTRYCFVITPVNYYLASVNFLVMVTAAIQLARIGHYNYKN</sequence>
<evidence type="ECO:0000256" key="17">
    <source>
        <dbReference type="ARBA" id="ARBA00023289"/>
    </source>
</evidence>
<dbReference type="Gene3D" id="3.40.50.300">
    <property type="entry name" value="P-loop containing nucleotide triphosphate hydrolases"/>
    <property type="match status" value="1"/>
</dbReference>
<dbReference type="CDD" id="cd01866">
    <property type="entry name" value="Rab2"/>
    <property type="match status" value="1"/>
</dbReference>
<keyword evidence="12" id="KW-0333">Golgi apparatus</keyword>
<organism evidence="21 22">
    <name type="scientific">Strongyloides stercoralis</name>
    <name type="common">Threadworm</name>
    <dbReference type="NCBI Taxonomy" id="6248"/>
    <lineage>
        <taxon>Eukaryota</taxon>
        <taxon>Metazoa</taxon>
        <taxon>Ecdysozoa</taxon>
        <taxon>Nematoda</taxon>
        <taxon>Chromadorea</taxon>
        <taxon>Rhabditida</taxon>
        <taxon>Tylenchina</taxon>
        <taxon>Panagrolaimomorpha</taxon>
        <taxon>Strongyloidoidea</taxon>
        <taxon>Strongyloididae</taxon>
        <taxon>Strongyloides</taxon>
    </lineage>
</organism>
<evidence type="ECO:0000256" key="19">
    <source>
        <dbReference type="RuleBase" id="RU363100"/>
    </source>
</evidence>
<evidence type="ECO:0000256" key="6">
    <source>
        <dbReference type="ARBA" id="ARBA00022692"/>
    </source>
</evidence>
<evidence type="ECO:0000313" key="22">
    <source>
        <dbReference type="WBParaSite" id="TCONS_00012135.p1"/>
    </source>
</evidence>